<dbReference type="GO" id="GO:0004316">
    <property type="term" value="F:3-oxoacyl-[acyl-carrier-protein] reductase (NADPH) activity"/>
    <property type="evidence" value="ECO:0007669"/>
    <property type="project" value="UniProtKB-EC"/>
</dbReference>
<dbReference type="OrthoDB" id="9792003at2"/>
<dbReference type="PRINTS" id="PR00081">
    <property type="entry name" value="GDHRDH"/>
</dbReference>
<dbReference type="EMBL" id="JXYS01000084">
    <property type="protein sequence ID" value="KJF16404.1"/>
    <property type="molecule type" value="Genomic_DNA"/>
</dbReference>
<dbReference type="SUPFAM" id="SSF51735">
    <property type="entry name" value="NAD(P)-binding Rossmann-fold domains"/>
    <property type="match status" value="1"/>
</dbReference>
<dbReference type="AlphaFoldDB" id="A0A0D8HEV8"/>
<name>A0A0D8HEV8_9ACTN</name>
<comment type="similarity">
    <text evidence="1">Belongs to the short-chain dehydrogenases/reductases (SDR) family.</text>
</comment>
<dbReference type="Pfam" id="PF13561">
    <property type="entry name" value="adh_short_C2"/>
    <property type="match status" value="1"/>
</dbReference>
<dbReference type="PANTHER" id="PTHR43639">
    <property type="entry name" value="OXIDOREDUCTASE, SHORT-CHAIN DEHYDROGENASE/REDUCTASE FAMILY (AFU_ORTHOLOGUE AFUA_5G02870)"/>
    <property type="match status" value="1"/>
</dbReference>
<organism evidence="3 4">
    <name type="scientific">Acidithrix ferrooxidans</name>
    <dbReference type="NCBI Taxonomy" id="1280514"/>
    <lineage>
        <taxon>Bacteria</taxon>
        <taxon>Bacillati</taxon>
        <taxon>Actinomycetota</taxon>
        <taxon>Acidimicrobiia</taxon>
        <taxon>Acidimicrobiales</taxon>
        <taxon>Acidimicrobiaceae</taxon>
        <taxon>Acidithrix</taxon>
    </lineage>
</organism>
<keyword evidence="4" id="KW-1185">Reference proteome</keyword>
<evidence type="ECO:0000313" key="3">
    <source>
        <dbReference type="EMBL" id="KJF16404.1"/>
    </source>
</evidence>
<reference evidence="3 4" key="1">
    <citation type="submission" date="2015-01" db="EMBL/GenBank/DDBJ databases">
        <title>Draft genome of the acidophilic iron oxidizer Acidithrix ferrooxidans strain Py-F3.</title>
        <authorList>
            <person name="Poehlein A."/>
            <person name="Eisen S."/>
            <person name="Schloemann M."/>
            <person name="Johnson B.D."/>
            <person name="Daniel R."/>
            <person name="Muehling M."/>
        </authorList>
    </citation>
    <scope>NUCLEOTIDE SEQUENCE [LARGE SCALE GENOMIC DNA]</scope>
    <source>
        <strain evidence="3 4">Py-F3</strain>
    </source>
</reference>
<protein>
    <submittedName>
        <fullName evidence="3">3-oxoacyl-[acyl-carrier-protein] reductase FabG</fullName>
        <ecNumber evidence="3">1.1.1.100</ecNumber>
    </submittedName>
</protein>
<accession>A0A0D8HEV8</accession>
<dbReference type="InterPro" id="IPR036291">
    <property type="entry name" value="NAD(P)-bd_dom_sf"/>
</dbReference>
<evidence type="ECO:0000313" key="4">
    <source>
        <dbReference type="Proteomes" id="UP000032360"/>
    </source>
</evidence>
<dbReference type="Proteomes" id="UP000032360">
    <property type="component" value="Unassembled WGS sequence"/>
</dbReference>
<dbReference type="PANTHER" id="PTHR43639:SF1">
    <property type="entry name" value="SHORT-CHAIN DEHYDROGENASE_REDUCTASE FAMILY PROTEIN"/>
    <property type="match status" value="1"/>
</dbReference>
<proteinExistence type="inferred from homology"/>
<dbReference type="EC" id="1.1.1.100" evidence="3"/>
<dbReference type="PROSITE" id="PS00061">
    <property type="entry name" value="ADH_SHORT"/>
    <property type="match status" value="1"/>
</dbReference>
<gene>
    <name evidence="3" type="primary">fabG10</name>
    <name evidence="3" type="ORF">AXFE_27480</name>
</gene>
<dbReference type="RefSeq" id="WP_052606438.1">
    <property type="nucleotide sequence ID" value="NZ_JXYS01000084.1"/>
</dbReference>
<dbReference type="CDD" id="cd05233">
    <property type="entry name" value="SDR_c"/>
    <property type="match status" value="1"/>
</dbReference>
<dbReference type="Gene3D" id="3.40.50.720">
    <property type="entry name" value="NAD(P)-binding Rossmann-like Domain"/>
    <property type="match status" value="1"/>
</dbReference>
<sequence length="271" mass="29442">MNIDQRAQSLSFPQAIYPRFSKKWVMVTGAGTGFGATLAQRAAAEGANVVIHFNSSGAGAKRTLEAVEKYGRKAFLIQSDLRNWNQTKEMCAEVWERTGGLDVLVNNVGDIATDQMSWRDITEDVVDRVLAVDIKGTLLMISENGQRMLERGRGSIVNIASTVVVRGSPRAPQYAAGKYGIIGLTKSYAAAFAPTVRVNAFGPGFMETESTITREDWNNGRRERVLSQTPMGRVPLPEELAAAALWLATDDASHMTGNFIMCDGGYSMIGA</sequence>
<dbReference type="InterPro" id="IPR020904">
    <property type="entry name" value="Sc_DH/Rdtase_CS"/>
</dbReference>
<evidence type="ECO:0000256" key="2">
    <source>
        <dbReference type="ARBA" id="ARBA00023002"/>
    </source>
</evidence>
<keyword evidence="2 3" id="KW-0560">Oxidoreductase</keyword>
<dbReference type="FunFam" id="3.40.50.720:FF:000084">
    <property type="entry name" value="Short-chain dehydrogenase reductase"/>
    <property type="match status" value="1"/>
</dbReference>
<comment type="caution">
    <text evidence="3">The sequence shown here is derived from an EMBL/GenBank/DDBJ whole genome shotgun (WGS) entry which is preliminary data.</text>
</comment>
<dbReference type="PRINTS" id="PR00080">
    <property type="entry name" value="SDRFAMILY"/>
</dbReference>
<evidence type="ECO:0000256" key="1">
    <source>
        <dbReference type="ARBA" id="ARBA00006484"/>
    </source>
</evidence>
<dbReference type="InterPro" id="IPR002347">
    <property type="entry name" value="SDR_fam"/>
</dbReference>
<dbReference type="PATRIC" id="fig|1280514.3.peg.3601"/>
<dbReference type="STRING" id="1280514.AXFE_27480"/>